<dbReference type="Pfam" id="PF13385">
    <property type="entry name" value="Laminin_G_3"/>
    <property type="match status" value="1"/>
</dbReference>
<accession>A0ABS6YBQ8</accession>
<dbReference type="Proteomes" id="UP000788426">
    <property type="component" value="Unassembled WGS sequence"/>
</dbReference>
<reference evidence="2 3" key="1">
    <citation type="submission" date="2021-07" db="EMBL/GenBank/DDBJ databases">
        <title>Genomic diversity and antimicrobial resistance of Prevotella spp. isolated from chronic lung disease airways.</title>
        <authorList>
            <person name="Webb K.A."/>
            <person name="Olagoke O.S."/>
            <person name="Baird T."/>
            <person name="Neill J."/>
            <person name="Pham A."/>
            <person name="Wells T.J."/>
            <person name="Ramsay K.A."/>
            <person name="Bell S.C."/>
            <person name="Sarovich D.S."/>
            <person name="Price E.P."/>
        </authorList>
    </citation>
    <scope>NUCLEOTIDE SEQUENCE [LARGE SCALE GENOMIC DNA]</scope>
    <source>
        <strain evidence="2 3">SCHI0011.S.12</strain>
    </source>
</reference>
<keyword evidence="1" id="KW-0732">Signal</keyword>
<feature type="signal peptide" evidence="1">
    <location>
        <begin position="1"/>
        <end position="22"/>
    </location>
</feature>
<dbReference type="InterPro" id="IPR026444">
    <property type="entry name" value="Secre_tail"/>
</dbReference>
<comment type="caution">
    <text evidence="2">The sequence shown here is derived from an EMBL/GenBank/DDBJ whole genome shotgun (WGS) entry which is preliminary data.</text>
</comment>
<keyword evidence="3" id="KW-1185">Reference proteome</keyword>
<dbReference type="NCBIfam" id="TIGR04183">
    <property type="entry name" value="Por_Secre_tail"/>
    <property type="match status" value="1"/>
</dbReference>
<organism evidence="2 3">
    <name type="scientific">Hoylesella nanceiensis</name>
    <dbReference type="NCBI Taxonomy" id="425941"/>
    <lineage>
        <taxon>Bacteria</taxon>
        <taxon>Pseudomonadati</taxon>
        <taxon>Bacteroidota</taxon>
        <taxon>Bacteroidia</taxon>
        <taxon>Bacteroidales</taxon>
        <taxon>Prevotellaceae</taxon>
        <taxon>Hoylesella</taxon>
    </lineage>
</organism>
<evidence type="ECO:0000313" key="3">
    <source>
        <dbReference type="Proteomes" id="UP000788426"/>
    </source>
</evidence>
<dbReference type="PANTHER" id="PTHR13246:SF1">
    <property type="entry name" value="CYTOSOLIC ENDO-BETA-N-ACETYLGLUCOSAMINIDASE"/>
    <property type="match status" value="1"/>
</dbReference>
<evidence type="ECO:0000256" key="1">
    <source>
        <dbReference type="SAM" id="SignalP"/>
    </source>
</evidence>
<dbReference type="PANTHER" id="PTHR13246">
    <property type="entry name" value="ENDO BETA N-ACETYLGLUCOSAMINIDASE"/>
    <property type="match status" value="1"/>
</dbReference>
<gene>
    <name evidence="2" type="ORF">KZO38_04405</name>
</gene>
<dbReference type="EMBL" id="JAHXCT010000003">
    <property type="protein sequence ID" value="MBW4769000.1"/>
    <property type="molecule type" value="Genomic_DNA"/>
</dbReference>
<dbReference type="InterPro" id="IPR032979">
    <property type="entry name" value="ENGase"/>
</dbReference>
<dbReference type="RefSeq" id="WP_219480378.1">
    <property type="nucleotide sequence ID" value="NZ_JAHXCT010000003.1"/>
</dbReference>
<evidence type="ECO:0000313" key="2">
    <source>
        <dbReference type="EMBL" id="MBW4769000.1"/>
    </source>
</evidence>
<sequence>MASKKLQLLMLGCLVSPAILQAQSLKKEYIQWHKNEGDKLARSVEAWKNNGKVSDDDNFFISRVKPKARFRNQNTQVLKNLDDTNDKRLVAWVPFNNPETNALPDGIFDSEVFSLWSYVSHWGDWTAPLGRVPAALMDVAHKNGVGVSSAGTVPYGSLSDDWRSEFNLINATDAQKIADYLYYFGQDGLGYNSEWSEFNNITKKLREKHIAVNKIMESRNPIFENMWYGLTTDRGRLSFSNMLDNNFAETFGNKDNKAFSLFLNYNWNSDLVLRNSVDYAKSMERDPLYLYAGVNMQGGEPRTNSWPYLKNYPVSIGLWGAHSKNMFWESRNEKGSSEETMQRSYMLRTERYFTGGTRNPANTPAVTSAMKYNVDNTDWHGMSTWMTAKSTLSWNLTEEPFISYFNLGNGKFFNWMGERKNDNSWYNIGVQDYLPTWRWWFSTGLLTKDVPATGLDAEFTWDDAYVGGSCVRVFGSNANEYLHLFKTQYALQAGDVITFKYKHLSGSGDVKLVLTAKGSETSPINENAFTLLTRDQAIDDEHWVEKTFTVGSELAGKDLALIALHFENTNNINMYLGECSIVRGTARTPEKPNFVSAKLLAFNKSGVDGKLIFDMPNTKNPGEPCYNSDVHVSLFKLWAQQKGEAKPTLMGITTSWAGMFYSIPLNLANTNNEVRLGVSAVSLDMKSESEIEWSSYMETPAYAFNDAVHCSKTIIKPNEEFKVGFVDPRHTAANWTLKNSDGQTVASSTGTTEFTVNNLSAVGNYDLEVTGDVHSESGTTTQTRTFKAFVQITGNETGALPQIQTLTANGSTATINVQANEAVTMAYTGRPADGKLSRGINLKEKGFVFKATEVGMESNNQAWSMSFWLKFNSLPSGSVQILDLRHQYTTWPQNNWGSIWSEYSPTNKVLSFTIRDVKSGGSPEHTQNWSVEFEPGVWSHVTIAMEKGARGVRERLYINGKPATAKDWRYNGLRGTGLSTEYSPTTTWWDENNFMLGFGRAGQAAIDGVIDDVKFFNKQLNETEVANNYRSNAKDAANMTAFWNFEQNADENNKFASVANGTTVKGYRAELAAGAGEGQGSLTPVEPIYEAGSPFVAGEAFSVETKATWKTRKGSFTDMTGNDVAGSAKVTYPTGGDYEVTLTLENSYGKDQRTFQVIHIDATTGINETTTEEVKAYTVNDDILVDCAQAGAYTFEVYSIDGMQVLKNNVNVATGNTVRLHLANSGVYILKVKKEGKTLRTVKLIRK</sequence>
<protein>
    <submittedName>
        <fullName evidence="2">T9SS type A sorting domain-containing protein</fullName>
    </submittedName>
</protein>
<feature type="chain" id="PRO_5046308211" evidence="1">
    <location>
        <begin position="23"/>
        <end position="1247"/>
    </location>
</feature>
<proteinExistence type="predicted"/>
<name>A0ABS6YBQ8_9BACT</name>